<feature type="compositionally biased region" description="Basic and acidic residues" evidence="8">
    <location>
        <begin position="41"/>
        <end position="71"/>
    </location>
</feature>
<evidence type="ECO:0000313" key="10">
    <source>
        <dbReference type="EMBL" id="KAK9274775.1"/>
    </source>
</evidence>
<evidence type="ECO:0000256" key="6">
    <source>
        <dbReference type="ARBA" id="ARBA00023242"/>
    </source>
</evidence>
<comment type="subcellular location">
    <subcellularLocation>
        <location evidence="1">Nucleus</location>
    </subcellularLocation>
</comment>
<evidence type="ECO:0000313" key="11">
    <source>
        <dbReference type="Proteomes" id="UP001415857"/>
    </source>
</evidence>
<dbReference type="SMART" id="SM00380">
    <property type="entry name" value="AP2"/>
    <property type="match status" value="1"/>
</dbReference>
<comment type="caution">
    <text evidence="10">The sequence shown here is derived from an EMBL/GenBank/DDBJ whole genome shotgun (WGS) entry which is preliminary data.</text>
</comment>
<dbReference type="InterPro" id="IPR001471">
    <property type="entry name" value="AP2/ERF_dom"/>
</dbReference>
<dbReference type="SUPFAM" id="SSF54171">
    <property type="entry name" value="DNA-binding domain"/>
    <property type="match status" value="1"/>
</dbReference>
<proteinExistence type="inferred from homology"/>
<keyword evidence="3" id="KW-0238">DNA-binding</keyword>
<feature type="compositionally biased region" description="Low complexity" evidence="8">
    <location>
        <begin position="15"/>
        <end position="29"/>
    </location>
</feature>
<feature type="domain" description="AP2/ERF" evidence="9">
    <location>
        <begin position="73"/>
        <end position="130"/>
    </location>
</feature>
<organism evidence="10 11">
    <name type="scientific">Liquidambar formosana</name>
    <name type="common">Formosan gum</name>
    <dbReference type="NCBI Taxonomy" id="63359"/>
    <lineage>
        <taxon>Eukaryota</taxon>
        <taxon>Viridiplantae</taxon>
        <taxon>Streptophyta</taxon>
        <taxon>Embryophyta</taxon>
        <taxon>Tracheophyta</taxon>
        <taxon>Spermatophyta</taxon>
        <taxon>Magnoliopsida</taxon>
        <taxon>eudicotyledons</taxon>
        <taxon>Gunneridae</taxon>
        <taxon>Pentapetalae</taxon>
        <taxon>Saxifragales</taxon>
        <taxon>Altingiaceae</taxon>
        <taxon>Liquidambar</taxon>
    </lineage>
</organism>
<name>A0AAP0RD23_LIQFO</name>
<keyword evidence="6" id="KW-0539">Nucleus</keyword>
<reference evidence="10 11" key="1">
    <citation type="journal article" date="2024" name="Plant J.">
        <title>Genome sequences and population genomics reveal climatic adaptation and genomic divergence between two closely related sweetgum species.</title>
        <authorList>
            <person name="Xu W.Q."/>
            <person name="Ren C.Q."/>
            <person name="Zhang X.Y."/>
            <person name="Comes H.P."/>
            <person name="Liu X.H."/>
            <person name="Li Y.G."/>
            <person name="Kettle C.J."/>
            <person name="Jalonen R."/>
            <person name="Gaisberger H."/>
            <person name="Ma Y.Z."/>
            <person name="Qiu Y.X."/>
        </authorList>
    </citation>
    <scope>NUCLEOTIDE SEQUENCE [LARGE SCALE GENOMIC DNA]</scope>
    <source>
        <strain evidence="10">Hangzhou</strain>
    </source>
</reference>
<dbReference type="GO" id="GO:0005634">
    <property type="term" value="C:nucleus"/>
    <property type="evidence" value="ECO:0007669"/>
    <property type="project" value="UniProtKB-SubCell"/>
</dbReference>
<evidence type="ECO:0000256" key="1">
    <source>
        <dbReference type="ARBA" id="ARBA00004123"/>
    </source>
</evidence>
<keyword evidence="4" id="KW-0010">Activator</keyword>
<accession>A0AAP0RD23</accession>
<feature type="region of interest" description="Disordered" evidence="8">
    <location>
        <begin position="1"/>
        <end position="75"/>
    </location>
</feature>
<dbReference type="GO" id="GO:0003700">
    <property type="term" value="F:DNA-binding transcription factor activity"/>
    <property type="evidence" value="ECO:0007669"/>
    <property type="project" value="InterPro"/>
</dbReference>
<dbReference type="InterPro" id="IPR016177">
    <property type="entry name" value="DNA-bd_dom_sf"/>
</dbReference>
<dbReference type="InterPro" id="IPR051032">
    <property type="entry name" value="AP2/ERF_TF_ERF_subfamily"/>
</dbReference>
<dbReference type="PANTHER" id="PTHR31985">
    <property type="entry name" value="ETHYLENE-RESPONSIVE TRANSCRIPTION FACTOR ERF042-RELATED"/>
    <property type="match status" value="1"/>
</dbReference>
<evidence type="ECO:0000256" key="7">
    <source>
        <dbReference type="ARBA" id="ARBA00024343"/>
    </source>
</evidence>
<dbReference type="GO" id="GO:0003677">
    <property type="term" value="F:DNA binding"/>
    <property type="evidence" value="ECO:0007669"/>
    <property type="project" value="UniProtKB-KW"/>
</dbReference>
<dbReference type="Proteomes" id="UP001415857">
    <property type="component" value="Unassembled WGS sequence"/>
</dbReference>
<dbReference type="PROSITE" id="PS51032">
    <property type="entry name" value="AP2_ERF"/>
    <property type="match status" value="1"/>
</dbReference>
<dbReference type="InterPro" id="IPR036955">
    <property type="entry name" value="AP2/ERF_dom_sf"/>
</dbReference>
<dbReference type="EMBL" id="JBBPBK010000011">
    <property type="protein sequence ID" value="KAK9274775.1"/>
    <property type="molecule type" value="Genomic_DNA"/>
</dbReference>
<protein>
    <recommendedName>
        <fullName evidence="9">AP2/ERF domain-containing protein</fullName>
    </recommendedName>
</protein>
<keyword evidence="5" id="KW-0804">Transcription</keyword>
<evidence type="ECO:0000256" key="2">
    <source>
        <dbReference type="ARBA" id="ARBA00023015"/>
    </source>
</evidence>
<dbReference type="FunFam" id="3.30.730.10:FF:000001">
    <property type="entry name" value="Ethylene-responsive transcription factor 2"/>
    <property type="match status" value="1"/>
</dbReference>
<dbReference type="PANTHER" id="PTHR31985:SF130">
    <property type="entry name" value="ETHYLENE-RESPONSIVE TRANSCRIPTION FACTOR ERF034"/>
    <property type="match status" value="1"/>
</dbReference>
<dbReference type="CDD" id="cd00018">
    <property type="entry name" value="AP2"/>
    <property type="match status" value="1"/>
</dbReference>
<dbReference type="Pfam" id="PF00847">
    <property type="entry name" value="AP2"/>
    <property type="match status" value="1"/>
</dbReference>
<evidence type="ECO:0000256" key="8">
    <source>
        <dbReference type="SAM" id="MobiDB-lite"/>
    </source>
</evidence>
<sequence>MEETLSIEFETQAFSSSSSTTTTTTTSSSLPTSANVSVEFAAKESSKRSQEAKNENESRTKKVKGGNEGKHPTYRGVRMRSWGKWVSEIREPKKKSRIWLGTFPTAEMAARAHDVAALTIKGHSAYLNFPDLAPQLPRPATSSPKDIRAAAVKAAACSHPRSCDADEELSRAVPMNSRSPTAALTSYNTQDSSNSSLNDNDETFFDLPDLFLDFGHRIDGVCYSLPWPLAGVHEAIDAEIFQHDESFLWEYF</sequence>
<evidence type="ECO:0000259" key="9">
    <source>
        <dbReference type="PROSITE" id="PS51032"/>
    </source>
</evidence>
<keyword evidence="2" id="KW-0805">Transcription regulation</keyword>
<dbReference type="PRINTS" id="PR00367">
    <property type="entry name" value="ETHRSPELEMNT"/>
</dbReference>
<keyword evidence="11" id="KW-1185">Reference proteome</keyword>
<evidence type="ECO:0000256" key="4">
    <source>
        <dbReference type="ARBA" id="ARBA00023159"/>
    </source>
</evidence>
<evidence type="ECO:0000256" key="3">
    <source>
        <dbReference type="ARBA" id="ARBA00023125"/>
    </source>
</evidence>
<comment type="similarity">
    <text evidence="7">Belongs to the AP2/ERF transcription factor family. ERF subfamily.</text>
</comment>
<evidence type="ECO:0000256" key="5">
    <source>
        <dbReference type="ARBA" id="ARBA00023163"/>
    </source>
</evidence>
<gene>
    <name evidence="10" type="ORF">L1049_022027</name>
</gene>
<dbReference type="AlphaFoldDB" id="A0AAP0RD23"/>
<dbReference type="Gene3D" id="3.30.730.10">
    <property type="entry name" value="AP2/ERF domain"/>
    <property type="match status" value="1"/>
</dbReference>